<evidence type="ECO:0000313" key="4">
    <source>
        <dbReference type="EMBL" id="GIO30271.1"/>
    </source>
</evidence>
<feature type="compositionally biased region" description="Low complexity" evidence="1">
    <location>
        <begin position="397"/>
        <end position="435"/>
    </location>
</feature>
<feature type="region of interest" description="Disordered" evidence="1">
    <location>
        <begin position="85"/>
        <end position="104"/>
    </location>
</feature>
<dbReference type="PANTHER" id="PTHR34978:SF3">
    <property type="entry name" value="SLR0241 PROTEIN"/>
    <property type="match status" value="1"/>
</dbReference>
<dbReference type="PANTHER" id="PTHR34978">
    <property type="entry name" value="POSSIBLE SENSOR-TRANSDUCER PROTEIN BLAR"/>
    <property type="match status" value="1"/>
</dbReference>
<dbReference type="AlphaFoldDB" id="A0A919XDP4"/>
<keyword evidence="2" id="KW-1133">Transmembrane helix</keyword>
<feature type="transmembrane region" description="Helical" evidence="2">
    <location>
        <begin position="45"/>
        <end position="63"/>
    </location>
</feature>
<proteinExistence type="predicted"/>
<keyword evidence="5" id="KW-1185">Reference proteome</keyword>
<organism evidence="4 5">
    <name type="scientific">Paenibacillus albilobatus</name>
    <dbReference type="NCBI Taxonomy" id="2716884"/>
    <lineage>
        <taxon>Bacteria</taxon>
        <taxon>Bacillati</taxon>
        <taxon>Bacillota</taxon>
        <taxon>Bacilli</taxon>
        <taxon>Bacillales</taxon>
        <taxon>Paenibacillaceae</taxon>
        <taxon>Paenibacillus</taxon>
    </lineage>
</organism>
<dbReference type="Pfam" id="PF05569">
    <property type="entry name" value="Peptidase_M56"/>
    <property type="match status" value="1"/>
</dbReference>
<dbReference type="InterPro" id="IPR025453">
    <property type="entry name" value="DUF4309"/>
</dbReference>
<dbReference type="Proteomes" id="UP000679779">
    <property type="component" value="Unassembled WGS sequence"/>
</dbReference>
<dbReference type="InterPro" id="IPR052173">
    <property type="entry name" value="Beta-lactam_resp_regulator"/>
</dbReference>
<evidence type="ECO:0000256" key="1">
    <source>
        <dbReference type="SAM" id="MobiDB-lite"/>
    </source>
</evidence>
<reference evidence="4" key="1">
    <citation type="submission" date="2021-03" db="EMBL/GenBank/DDBJ databases">
        <title>Antimicrobial resistance genes in bacteria isolated from Japanese honey, and their potential for conferring macrolide and lincosamide resistance in the American foulbrood pathogen Paenibacillus larvae.</title>
        <authorList>
            <person name="Okamoto M."/>
            <person name="Kumagai M."/>
            <person name="Kanamori H."/>
            <person name="Takamatsu D."/>
        </authorList>
    </citation>
    <scope>NUCLEOTIDE SEQUENCE</scope>
    <source>
        <strain evidence="4">J2TS6</strain>
    </source>
</reference>
<evidence type="ECO:0000259" key="3">
    <source>
        <dbReference type="Pfam" id="PF05569"/>
    </source>
</evidence>
<feature type="region of interest" description="Disordered" evidence="1">
    <location>
        <begin position="360"/>
        <end position="446"/>
    </location>
</feature>
<keyword evidence="2" id="KW-0812">Transmembrane</keyword>
<protein>
    <recommendedName>
        <fullName evidence="3">Peptidase M56 domain-containing protein</fullName>
    </recommendedName>
</protein>
<comment type="caution">
    <text evidence="4">The sequence shown here is derived from an EMBL/GenBank/DDBJ whole genome shotgun (WGS) entry which is preliminary data.</text>
</comment>
<evidence type="ECO:0000256" key="2">
    <source>
        <dbReference type="SAM" id="Phobius"/>
    </source>
</evidence>
<name>A0A919XDP4_9BACL</name>
<dbReference type="Pfam" id="PF14172">
    <property type="entry name" value="DUF4309"/>
    <property type="match status" value="1"/>
</dbReference>
<dbReference type="RefSeq" id="WP_160040216.1">
    <property type="nucleotide sequence ID" value="NZ_BORQ01000001.1"/>
</dbReference>
<evidence type="ECO:0000313" key="5">
    <source>
        <dbReference type="Proteomes" id="UP000679779"/>
    </source>
</evidence>
<feature type="transmembrane region" description="Helical" evidence="2">
    <location>
        <begin position="188"/>
        <end position="205"/>
    </location>
</feature>
<keyword evidence="2" id="KW-0472">Membrane</keyword>
<feature type="compositionally biased region" description="Polar residues" evidence="1">
    <location>
        <begin position="368"/>
        <end position="391"/>
    </location>
</feature>
<dbReference type="CDD" id="cd07341">
    <property type="entry name" value="M56_BlaR1_MecR1_like"/>
    <property type="match status" value="1"/>
</dbReference>
<feature type="transmembrane region" description="Helical" evidence="2">
    <location>
        <begin position="137"/>
        <end position="156"/>
    </location>
</feature>
<dbReference type="EMBL" id="BORQ01000001">
    <property type="protein sequence ID" value="GIO30271.1"/>
    <property type="molecule type" value="Genomic_DNA"/>
</dbReference>
<feature type="domain" description="Peptidase M56" evidence="3">
    <location>
        <begin position="16"/>
        <end position="326"/>
    </location>
</feature>
<sequence>MQWLDNPWLSAFLDWVFKTTLLASVMTVLILIIKGVLRDRVKPGWHYALWLLLMLRLLIPSGPHSEFSMDNIFAWTGAGLSNEADAALPSTGDETEPSLATPEIPVAGQPEFSGDAAADGPHQAAGTWSLKHALMGIWLLGSAVMLLRLVAVNIHFSSKLRKFSEPAAAADVQALERAKQTMGMRRRIRLSYSAVVATPTLFGLFRPRLIMPAGGRGLHEKQLHHIYLHELSHVKRADIFINWLMHLLLAIHWFNPVLWYALYKMREDQELSADALALSRIDPQQVPEYGHTIITLLERSRLRAQIPGAAGLSGSKQQLKRRILMIKNFKRKSLGWTMAGLALMVALSGCALTNGKTAADENAAKTRTGATTPAEATNPAGNDSGQDTNGNAAVGDAAQNGSASNASNTASTPGGSFQSAKGSASSGGAKAAGSKQPSQATDTKGHEQLIKDIVALAKKGKVKGADFVSGKTTIDEVHSAWGEPDRPWQPTDRYAYDSYSPGAGRGTYAFGIGRGEVVYDIRYFGSPMDESQALNQIAFSEIKRTLGKPSAIKTSGSDDILVYKLGDYELKFVGPHQTQRLDHISVYSPRAAAPMGGSAK</sequence>
<dbReference type="InterPro" id="IPR008756">
    <property type="entry name" value="Peptidase_M56"/>
</dbReference>
<accession>A0A919XDP4</accession>
<feature type="transmembrane region" description="Helical" evidence="2">
    <location>
        <begin position="334"/>
        <end position="355"/>
    </location>
</feature>
<feature type="transmembrane region" description="Helical" evidence="2">
    <location>
        <begin position="240"/>
        <end position="262"/>
    </location>
</feature>
<feature type="transmembrane region" description="Helical" evidence="2">
    <location>
        <begin position="12"/>
        <end position="33"/>
    </location>
</feature>
<gene>
    <name evidence="4" type="ORF">J2TS6_14120</name>
</gene>